<reference evidence="7 10" key="2">
    <citation type="submission" date="2019-10" db="EMBL/GenBank/DDBJ databases">
        <title>Prolixibacter strains distinguished by the presence of nitrate reductase genes were adept at nitrate-dependent anaerobic corrosion of metallic iron and carbon steel.</title>
        <authorList>
            <person name="Iino T."/>
            <person name="Shono N."/>
            <person name="Ito K."/>
            <person name="Nakamura R."/>
            <person name="Sueoka K."/>
            <person name="Harayama S."/>
            <person name="Ohkuma M."/>
        </authorList>
    </citation>
    <scope>NUCLEOTIDE SEQUENCE [LARGE SCALE GENOMIC DNA]</scope>
    <source>
        <strain evidence="7 10">MIC1-1</strain>
    </source>
</reference>
<accession>A0A2P8CG53</accession>
<comment type="similarity">
    <text evidence="1">Belongs to the CFA/CMAS family.</text>
</comment>
<evidence type="ECO:0000256" key="3">
    <source>
        <dbReference type="ARBA" id="ARBA00022679"/>
    </source>
</evidence>
<dbReference type="EMBL" id="BLAU01000001">
    <property type="protein sequence ID" value="GET23507.1"/>
    <property type="molecule type" value="Genomic_DNA"/>
</dbReference>
<keyword evidence="5" id="KW-0443">Lipid metabolism</keyword>
<dbReference type="PANTHER" id="PTHR43667">
    <property type="entry name" value="CYCLOPROPANE-FATTY-ACYL-PHOSPHOLIPID SYNTHASE"/>
    <property type="match status" value="1"/>
</dbReference>
<evidence type="ECO:0000256" key="5">
    <source>
        <dbReference type="ARBA" id="ARBA00023098"/>
    </source>
</evidence>
<dbReference type="Proteomes" id="UP000240621">
    <property type="component" value="Unassembled WGS sequence"/>
</dbReference>
<dbReference type="EMBL" id="PYGC01000003">
    <property type="protein sequence ID" value="PSK83965.1"/>
    <property type="molecule type" value="Genomic_DNA"/>
</dbReference>
<name>A0A2P8CG53_9BACT</name>
<evidence type="ECO:0000313" key="9">
    <source>
        <dbReference type="Proteomes" id="UP000240621"/>
    </source>
</evidence>
<dbReference type="OrthoDB" id="9791837at2"/>
<evidence type="ECO:0000313" key="8">
    <source>
        <dbReference type="EMBL" id="PSK83965.1"/>
    </source>
</evidence>
<keyword evidence="4" id="KW-0949">S-adenosyl-L-methionine</keyword>
<feature type="active site" evidence="6">
    <location>
        <position position="343"/>
    </location>
</feature>
<dbReference type="NCBIfam" id="NF008686">
    <property type="entry name" value="PRK11705.1"/>
    <property type="match status" value="1"/>
</dbReference>
<gene>
    <name evidence="7" type="primary">cfa</name>
    <name evidence="8" type="ORF">CLV93_103391</name>
    <name evidence="7" type="ORF">JCM18694_37530</name>
</gene>
<dbReference type="Gene3D" id="3.40.50.150">
    <property type="entry name" value="Vaccinia Virus protein VP39"/>
    <property type="match status" value="1"/>
</dbReference>
<dbReference type="InterPro" id="IPR003333">
    <property type="entry name" value="CMAS"/>
</dbReference>
<dbReference type="RefSeq" id="WP_106541785.1">
    <property type="nucleotide sequence ID" value="NZ_BLAU01000001.1"/>
</dbReference>
<evidence type="ECO:0000256" key="1">
    <source>
        <dbReference type="ARBA" id="ARBA00010815"/>
    </source>
</evidence>
<evidence type="ECO:0000313" key="10">
    <source>
        <dbReference type="Proteomes" id="UP000396862"/>
    </source>
</evidence>
<dbReference type="GO" id="GO:0008168">
    <property type="term" value="F:methyltransferase activity"/>
    <property type="evidence" value="ECO:0007669"/>
    <property type="project" value="UniProtKB-KW"/>
</dbReference>
<evidence type="ECO:0000256" key="6">
    <source>
        <dbReference type="PIRSR" id="PIRSR003085-1"/>
    </source>
</evidence>
<dbReference type="CDD" id="cd02440">
    <property type="entry name" value="AdoMet_MTases"/>
    <property type="match status" value="1"/>
</dbReference>
<dbReference type="PANTHER" id="PTHR43667:SF1">
    <property type="entry name" value="CYCLOPROPANE-FATTY-ACYL-PHOSPHOLIPID SYNTHASE"/>
    <property type="match status" value="1"/>
</dbReference>
<sequence>MAGKGFQEKLNELLQAANVKLNGGRAWDIQVHDERFYRRIWAGGSLAAGEAYMDGWWDCEALDELFERLLRSRLDEKIKARDWWWDALVARIFNLQKPSRAFQIGKRHYDTGNDLFRIMLDERMIYSCGYWADASSVDEAQEAKLDLVCRKLQLKPGMKVLDIGCGWGGAARFAAERYSVEVVGITVSEQQANFAQEYCRGLPVDIRLQDYRDMNEKFDRIFSIGMFEHVGYKNYRTYMKKVRELLKPEGLFLLHTIGGNSSVTRNDPWIAKYIFPNSMLPSARQITAAAEDLFVMEDWHNFGDDYDKTLLAWYHNFEKGWPLLKEHYDERFYRMWRYYLLMCAGAFRARSNQLWQVVLSPEGIKGGYVAPRYRGKSEMELEQKIR</sequence>
<dbReference type="PIRSF" id="PIRSF003085">
    <property type="entry name" value="CMAS"/>
    <property type="match status" value="1"/>
</dbReference>
<dbReference type="Proteomes" id="UP000396862">
    <property type="component" value="Unassembled WGS sequence"/>
</dbReference>
<dbReference type="InterPro" id="IPR050723">
    <property type="entry name" value="CFA/CMAS"/>
</dbReference>
<dbReference type="Pfam" id="PF02353">
    <property type="entry name" value="CMAS"/>
    <property type="match status" value="1"/>
</dbReference>
<keyword evidence="2" id="KW-0489">Methyltransferase</keyword>
<reference evidence="8 9" key="1">
    <citation type="submission" date="2018-03" db="EMBL/GenBank/DDBJ databases">
        <title>Genomic Encyclopedia of Archaeal and Bacterial Type Strains, Phase II (KMG-II): from individual species to whole genera.</title>
        <authorList>
            <person name="Goeker M."/>
        </authorList>
    </citation>
    <scope>NUCLEOTIDE SEQUENCE [LARGE SCALE GENOMIC DNA]</scope>
    <source>
        <strain evidence="8 9">DSM 27267</strain>
    </source>
</reference>
<evidence type="ECO:0000256" key="2">
    <source>
        <dbReference type="ARBA" id="ARBA00022603"/>
    </source>
</evidence>
<dbReference type="AlphaFoldDB" id="A0A2P8CG53"/>
<dbReference type="GO" id="GO:0032259">
    <property type="term" value="P:methylation"/>
    <property type="evidence" value="ECO:0007669"/>
    <property type="project" value="UniProtKB-KW"/>
</dbReference>
<proteinExistence type="inferred from homology"/>
<evidence type="ECO:0000313" key="7">
    <source>
        <dbReference type="EMBL" id="GET23507.1"/>
    </source>
</evidence>
<comment type="caution">
    <text evidence="8">The sequence shown here is derived from an EMBL/GenBank/DDBJ whole genome shotgun (WGS) entry which is preliminary data.</text>
</comment>
<dbReference type="InterPro" id="IPR029063">
    <property type="entry name" value="SAM-dependent_MTases_sf"/>
</dbReference>
<evidence type="ECO:0000256" key="4">
    <source>
        <dbReference type="ARBA" id="ARBA00022691"/>
    </source>
</evidence>
<dbReference type="GO" id="GO:0008610">
    <property type="term" value="P:lipid biosynthetic process"/>
    <property type="evidence" value="ECO:0007669"/>
    <property type="project" value="InterPro"/>
</dbReference>
<organism evidence="8 9">
    <name type="scientific">Prolixibacter denitrificans</name>
    <dbReference type="NCBI Taxonomy" id="1541063"/>
    <lineage>
        <taxon>Bacteria</taxon>
        <taxon>Pseudomonadati</taxon>
        <taxon>Bacteroidota</taxon>
        <taxon>Bacteroidia</taxon>
        <taxon>Marinilabiliales</taxon>
        <taxon>Prolixibacteraceae</taxon>
        <taxon>Prolixibacter</taxon>
    </lineage>
</organism>
<keyword evidence="10" id="KW-1185">Reference proteome</keyword>
<dbReference type="SUPFAM" id="SSF53335">
    <property type="entry name" value="S-adenosyl-L-methionine-dependent methyltransferases"/>
    <property type="match status" value="1"/>
</dbReference>
<keyword evidence="3" id="KW-0808">Transferase</keyword>
<protein>
    <submittedName>
        <fullName evidence="8">Cyclopropane-fatty-acyl-phospholipid synthase</fullName>
    </submittedName>
</protein>